<keyword evidence="2" id="KW-1185">Reference proteome</keyword>
<sequence>MKLMYTIKKLKPEGRLIIDFIKSMRLYLIIQALVAPIPFRFSFIDDRRCTLVDASAKEAFLKECIIFNNSIGEKNRYPVKIDVRAKIRSKYFFKMVEFFTTNRKTFEISRGEFGESFRPNCVMKSIIKNIHTLKELEIRSRAMTSKHFVSILRGGVSLLTLQIKETIIIGPKLTFTANGTSKLVKITISWPQNAIIPIHIKSNPHYFRNIFENIRQCPCAHTLQAVIIKNSQVISPEIIEKDYRDIKVKFCT</sequence>
<gene>
    <name evidence="1" type="ORF">ECRASSUSDP1_LOCUS19766</name>
</gene>
<accession>A0AAD1XSF1</accession>
<proteinExistence type="predicted"/>
<comment type="caution">
    <text evidence="1">The sequence shown here is derived from an EMBL/GenBank/DDBJ whole genome shotgun (WGS) entry which is preliminary data.</text>
</comment>
<name>A0AAD1XSF1_EUPCR</name>
<evidence type="ECO:0000313" key="2">
    <source>
        <dbReference type="Proteomes" id="UP001295684"/>
    </source>
</evidence>
<dbReference type="EMBL" id="CAMPGE010020089">
    <property type="protein sequence ID" value="CAI2378371.1"/>
    <property type="molecule type" value="Genomic_DNA"/>
</dbReference>
<reference evidence="1" key="1">
    <citation type="submission" date="2023-07" db="EMBL/GenBank/DDBJ databases">
        <authorList>
            <consortium name="AG Swart"/>
            <person name="Singh M."/>
            <person name="Singh A."/>
            <person name="Seah K."/>
            <person name="Emmerich C."/>
        </authorList>
    </citation>
    <scope>NUCLEOTIDE SEQUENCE</scope>
    <source>
        <strain evidence="1">DP1</strain>
    </source>
</reference>
<dbReference type="Proteomes" id="UP001295684">
    <property type="component" value="Unassembled WGS sequence"/>
</dbReference>
<dbReference type="AlphaFoldDB" id="A0AAD1XSF1"/>
<protein>
    <submittedName>
        <fullName evidence="1">Uncharacterized protein</fullName>
    </submittedName>
</protein>
<organism evidence="1 2">
    <name type="scientific">Euplotes crassus</name>
    <dbReference type="NCBI Taxonomy" id="5936"/>
    <lineage>
        <taxon>Eukaryota</taxon>
        <taxon>Sar</taxon>
        <taxon>Alveolata</taxon>
        <taxon>Ciliophora</taxon>
        <taxon>Intramacronucleata</taxon>
        <taxon>Spirotrichea</taxon>
        <taxon>Hypotrichia</taxon>
        <taxon>Euplotida</taxon>
        <taxon>Euplotidae</taxon>
        <taxon>Moneuplotes</taxon>
    </lineage>
</organism>
<evidence type="ECO:0000313" key="1">
    <source>
        <dbReference type="EMBL" id="CAI2378371.1"/>
    </source>
</evidence>